<dbReference type="GO" id="GO:0003677">
    <property type="term" value="F:DNA binding"/>
    <property type="evidence" value="ECO:0007669"/>
    <property type="project" value="UniProtKB-KW"/>
</dbReference>
<reference evidence="2" key="1">
    <citation type="submission" date="2017-12" db="EMBL/GenBank/DDBJ databases">
        <title>Sequencing the genomes of 1000 Actinobacteria strains.</title>
        <authorList>
            <person name="Klenk H.-P."/>
        </authorList>
    </citation>
    <scope>NUCLEOTIDE SEQUENCE [LARGE SCALE GENOMIC DNA]</scope>
    <source>
        <strain evidence="2">DSM 44228</strain>
    </source>
</reference>
<dbReference type="InterPro" id="IPR010998">
    <property type="entry name" value="Integrase_recombinase_N"/>
</dbReference>
<organism evidence="2 3">
    <name type="scientific">Saccharopolyspora spinosa</name>
    <dbReference type="NCBI Taxonomy" id="60894"/>
    <lineage>
        <taxon>Bacteria</taxon>
        <taxon>Bacillati</taxon>
        <taxon>Actinomycetota</taxon>
        <taxon>Actinomycetes</taxon>
        <taxon>Pseudonocardiales</taxon>
        <taxon>Pseudonocardiaceae</taxon>
        <taxon>Saccharopolyspora</taxon>
    </lineage>
</organism>
<sequence length="70" mass="8055">MPSGSRYWTVIDDGLNVEPVADRFLRELRFGRDRAESTTKAYAGGIALFLRWCVRTGRDWTTALRTWVCS</sequence>
<evidence type="ECO:0008006" key="4">
    <source>
        <dbReference type="Google" id="ProtNLM"/>
    </source>
</evidence>
<protein>
    <recommendedName>
        <fullName evidence="4">Integrase-like protein</fullName>
    </recommendedName>
</protein>
<gene>
    <name evidence="2" type="ORF">A8926_5664</name>
</gene>
<comment type="caution">
    <text evidence="2">The sequence shown here is derived from an EMBL/GenBank/DDBJ whole genome shotgun (WGS) entry which is preliminary data.</text>
</comment>
<dbReference type="Gene3D" id="1.10.150.130">
    <property type="match status" value="1"/>
</dbReference>
<dbReference type="AlphaFoldDB" id="A0A2N3Y407"/>
<dbReference type="Proteomes" id="UP000233786">
    <property type="component" value="Unassembled WGS sequence"/>
</dbReference>
<name>A0A2N3Y407_SACSN</name>
<proteinExistence type="predicted"/>
<keyword evidence="3" id="KW-1185">Reference proteome</keyword>
<evidence type="ECO:0000313" key="3">
    <source>
        <dbReference type="Proteomes" id="UP000233786"/>
    </source>
</evidence>
<evidence type="ECO:0000256" key="1">
    <source>
        <dbReference type="ARBA" id="ARBA00023125"/>
    </source>
</evidence>
<accession>A0A2N3Y407</accession>
<dbReference type="SUPFAM" id="SSF47823">
    <property type="entry name" value="lambda integrase-like, N-terminal domain"/>
    <property type="match status" value="1"/>
</dbReference>
<keyword evidence="1" id="KW-0238">DNA-binding</keyword>
<dbReference type="EMBL" id="PJNB01000001">
    <property type="protein sequence ID" value="PKW17666.1"/>
    <property type="molecule type" value="Genomic_DNA"/>
</dbReference>
<evidence type="ECO:0000313" key="2">
    <source>
        <dbReference type="EMBL" id="PKW17666.1"/>
    </source>
</evidence>